<evidence type="ECO:0000313" key="5">
    <source>
        <dbReference type="EMBL" id="KAJ8041614.1"/>
    </source>
</evidence>
<feature type="region of interest" description="Disordered" evidence="1">
    <location>
        <begin position="261"/>
        <end position="372"/>
    </location>
</feature>
<keyword evidence="6" id="KW-1185">Reference proteome</keyword>
<dbReference type="PANTHER" id="PTHR12975">
    <property type="entry name" value="TRANSPORT PROTEIN TRAPP"/>
    <property type="match status" value="1"/>
</dbReference>
<proteinExistence type="predicted"/>
<evidence type="ECO:0000259" key="3">
    <source>
        <dbReference type="Pfam" id="PF24545"/>
    </source>
</evidence>
<dbReference type="AlphaFoldDB" id="A0A9Q1CBN3"/>
<dbReference type="InterPro" id="IPR058541">
    <property type="entry name" value="Ig_TPPC8_1st"/>
</dbReference>
<dbReference type="InterPro" id="IPR058538">
    <property type="entry name" value="Ig_TPPC8_2nd"/>
</dbReference>
<feature type="domain" description="TPPC8 second Ig-like" evidence="2">
    <location>
        <begin position="986"/>
        <end position="1121"/>
    </location>
</feature>
<comment type="caution">
    <text evidence="5">The sequence shown here is derived from an EMBL/GenBank/DDBJ whole genome shotgun (WGS) entry which is preliminary data.</text>
</comment>
<protein>
    <submittedName>
        <fullName evidence="5">Trafficking protein particle complex subunit 8</fullName>
    </submittedName>
</protein>
<evidence type="ECO:0000313" key="6">
    <source>
        <dbReference type="Proteomes" id="UP001152320"/>
    </source>
</evidence>
<dbReference type="Pfam" id="PF24544">
    <property type="entry name" value="Ig_TPPC8_2nd"/>
    <property type="match status" value="1"/>
</dbReference>
<dbReference type="EMBL" id="JAIZAY010000005">
    <property type="protein sequence ID" value="KAJ8041614.1"/>
    <property type="molecule type" value="Genomic_DNA"/>
</dbReference>
<evidence type="ECO:0000259" key="4">
    <source>
        <dbReference type="Pfam" id="PF24546"/>
    </source>
</evidence>
<dbReference type="GO" id="GO:1990072">
    <property type="term" value="C:TRAPPIII protein complex"/>
    <property type="evidence" value="ECO:0007669"/>
    <property type="project" value="TreeGrafter"/>
</dbReference>
<feature type="domain" description="TPPC8 first Ig-like" evidence="3">
    <location>
        <begin position="743"/>
        <end position="984"/>
    </location>
</feature>
<feature type="domain" description="TPPC8 third Ig-like" evidence="4">
    <location>
        <begin position="1124"/>
        <end position="1218"/>
    </location>
</feature>
<evidence type="ECO:0000256" key="1">
    <source>
        <dbReference type="SAM" id="MobiDB-lite"/>
    </source>
</evidence>
<sequence length="1226" mass="137283">MAQLSQTAQEFLQNTFGPLVAVLCSHDAEVIAQKNNLTFVELARPFCRLSSEAHIRDPTGQLHAVKNLRVILTDGNSQPLPANAVKKKLSDAVGGCQPTTKEGETDNVITVGSYDLQLSLSTPWYESYRETVLNEMAPSEHEFLRHHVACMLVVSTAHPDPMEQFTKLSQEQHQLQHNANNQYPKWLSPNIFKYYVLLHDNTEGEEEKADAVYQSMKSTFGMQTCHLLRINSKSPEAADAAAVSNGDTSLPNPWVQYISPKLKKEGRPSDRGSTTNLASFPDKVKEEAELSNGGQSGDDTSSQDLDDGPNDPSPEDVVMVEVESPNSEVIPHPLAQNYNAGSREKSHSSMEDLDQDSDSLSQQDEGETKAKRDPGICLTLSDHDRLRIFIHEFVVRGLLPYMEKMIRNLSEGLQNRKGIHRSFVSATRKWFGSKNDRVPVTPVAPDVPKYLRESPELQMRRLADLSFLVQMYELAYTSYHTAKRDFNTDHAWLHLAGALEMAAISAFMHGNLQKAYPQHYMEHASHYYADVCKKINFASRNVMLYTEILKSNKMFNEAAMDFIKMTGEDSDLRSALFLEQAALCFIALPKPKVRKYAFHMILAGHRFSKASQRRHALRCYCQALQVYKGKGWSLAEDHINFTIGRQCLNLRQLENATSALQHLLTQESHQPAAQQGSFLREYLFVFKQLSEQKRKEGLEQTSLPQLPLPVTNKAAIRVLLTNPNRPQYSDKTAATSVTFDCILNQTEMKEWKQLELMALSRFSSKLPAGFKPSVHLFHSRTDNSVHPLAVVEEPITLEIVMENPLKVPLVLSQIHLLWRFIPVDFETTNKENPEQKPVAISNETPDDADVGHKESNVIDTEYLDEVIIPGREYKIIYLRVVPKQTGELHITGLGYGLSSQSNAGTDVDAGIQENSAGKRPLTFSSSVVTIPGMQELDIQGPRLNNTKLERCSVIYGPDWRLDPVIVPHMPKLEVFFQDFPTTLLSGEVCLVNVELVNEGQCGLSKLLVATDHPEFFTFGFSCSPGDGDLSPPDMLKGNLLGSSVYRSIPDTESKTDEKFMTKCNVSHVTEIPLDGRVLSPGCKMTLPMWVRGPDTSGMHEIKMLFYYQSAEDNLKMRHRTLHHTVVINTANSVSLSASAHRGQCSAGSKDSGNFQLSVHLAIENMNQLHDSNIAEFSVSQVSCVSSRWSLHPVVDTSEEMKICGGESLRINFRARQHSQYLQGGLS</sequence>
<dbReference type="Pfam" id="PF24546">
    <property type="entry name" value="Ig_TPPC8_3rd"/>
    <property type="match status" value="1"/>
</dbReference>
<dbReference type="OrthoDB" id="203724at2759"/>
<reference evidence="5" key="1">
    <citation type="submission" date="2021-10" db="EMBL/GenBank/DDBJ databases">
        <title>Tropical sea cucumber genome reveals ecological adaptation and Cuvierian tubules defense mechanism.</title>
        <authorList>
            <person name="Chen T."/>
        </authorList>
    </citation>
    <scope>NUCLEOTIDE SEQUENCE</scope>
    <source>
        <strain evidence="5">Nanhai2018</strain>
        <tissue evidence="5">Muscle</tissue>
    </source>
</reference>
<name>A0A9Q1CBN3_HOLLE</name>
<accession>A0A9Q1CBN3</accession>
<evidence type="ECO:0000259" key="2">
    <source>
        <dbReference type="Pfam" id="PF24544"/>
    </source>
</evidence>
<gene>
    <name evidence="5" type="ORF">HOLleu_12484</name>
</gene>
<dbReference type="PANTHER" id="PTHR12975:SF6">
    <property type="entry name" value="TRAFFICKING PROTEIN PARTICLE COMPLEX SUBUNIT 8"/>
    <property type="match status" value="1"/>
</dbReference>
<dbReference type="Pfam" id="PF24545">
    <property type="entry name" value="Ig_TPPC8_1st"/>
    <property type="match status" value="1"/>
</dbReference>
<feature type="region of interest" description="Disordered" evidence="1">
    <location>
        <begin position="831"/>
        <end position="852"/>
    </location>
</feature>
<dbReference type="InterPro" id="IPR024420">
    <property type="entry name" value="TRAPP_III_complex_Trs85"/>
</dbReference>
<dbReference type="Proteomes" id="UP001152320">
    <property type="component" value="Chromosome 5"/>
</dbReference>
<organism evidence="5 6">
    <name type="scientific">Holothuria leucospilota</name>
    <name type="common">Black long sea cucumber</name>
    <name type="synonym">Mertensiothuria leucospilota</name>
    <dbReference type="NCBI Taxonomy" id="206669"/>
    <lineage>
        <taxon>Eukaryota</taxon>
        <taxon>Metazoa</taxon>
        <taxon>Echinodermata</taxon>
        <taxon>Eleutherozoa</taxon>
        <taxon>Echinozoa</taxon>
        <taxon>Holothuroidea</taxon>
        <taxon>Aspidochirotacea</taxon>
        <taxon>Aspidochirotida</taxon>
        <taxon>Holothuriidae</taxon>
        <taxon>Holothuria</taxon>
    </lineage>
</organism>
<dbReference type="Pfam" id="PF12739">
    <property type="entry name" value="TRAPPC-Trs85"/>
    <property type="match status" value="1"/>
</dbReference>
<dbReference type="InterPro" id="IPR058540">
    <property type="entry name" value="Ig_TPPC8_3rd"/>
</dbReference>